<dbReference type="AlphaFoldDB" id="A0A8A3PAS0"/>
<proteinExistence type="predicted"/>
<feature type="compositionally biased region" description="Acidic residues" evidence="1">
    <location>
        <begin position="74"/>
        <end position="84"/>
    </location>
</feature>
<feature type="compositionally biased region" description="Basic and acidic residues" evidence="1">
    <location>
        <begin position="85"/>
        <end position="95"/>
    </location>
</feature>
<reference evidence="2" key="1">
    <citation type="submission" date="2020-10" db="EMBL/GenBank/DDBJ databases">
        <title>Genome Sequence of Monilinia vaccinii-corymbosi Sheds Light on Mummy Berry Disease Infection of Blueberry and Mating Type.</title>
        <authorList>
            <person name="Yow A.G."/>
            <person name="Zhang Y."/>
            <person name="Bansal K."/>
            <person name="Eacker S.M."/>
            <person name="Sullivan S."/>
            <person name="Liachko I."/>
            <person name="Cubeta M.A."/>
            <person name="Rollins J.A."/>
            <person name="Ashrafi H."/>
        </authorList>
    </citation>
    <scope>NUCLEOTIDE SEQUENCE</scope>
    <source>
        <strain evidence="2">RL-1</strain>
    </source>
</reference>
<protein>
    <submittedName>
        <fullName evidence="2">Uncharacterized protein</fullName>
    </submittedName>
</protein>
<sequence length="180" mass="20372">MAMGAHVLYQRDDAEATIRSVLQIALAGLGPRHGFTLVTIEFFGRIIMLKHQRTNLAYILSARGLYEESMNLIEEDGESSEEDNGDKTGSERPGIEDCDVSEEEEEDDDEARFKDRGLSLDDMLNTERDTPRGISFEQLGLEGDFLEFFGAAGGKEWILNNLCLRVWMTLEYLIDRLVVM</sequence>
<dbReference type="Proteomes" id="UP000672032">
    <property type="component" value="Chromosome 3"/>
</dbReference>
<gene>
    <name evidence="2" type="ORF">DSL72_001767</name>
</gene>
<dbReference type="EMBL" id="CP063407">
    <property type="protein sequence ID" value="QSZ32196.1"/>
    <property type="molecule type" value="Genomic_DNA"/>
</dbReference>
<organism evidence="2 3">
    <name type="scientific">Monilinia vaccinii-corymbosi</name>
    <dbReference type="NCBI Taxonomy" id="61207"/>
    <lineage>
        <taxon>Eukaryota</taxon>
        <taxon>Fungi</taxon>
        <taxon>Dikarya</taxon>
        <taxon>Ascomycota</taxon>
        <taxon>Pezizomycotina</taxon>
        <taxon>Leotiomycetes</taxon>
        <taxon>Helotiales</taxon>
        <taxon>Sclerotiniaceae</taxon>
        <taxon>Monilinia</taxon>
    </lineage>
</organism>
<accession>A0A8A3PAS0</accession>
<feature type="compositionally biased region" description="Acidic residues" evidence="1">
    <location>
        <begin position="96"/>
        <end position="110"/>
    </location>
</feature>
<keyword evidence="3" id="KW-1185">Reference proteome</keyword>
<evidence type="ECO:0000313" key="2">
    <source>
        <dbReference type="EMBL" id="QSZ32196.1"/>
    </source>
</evidence>
<evidence type="ECO:0000313" key="3">
    <source>
        <dbReference type="Proteomes" id="UP000672032"/>
    </source>
</evidence>
<name>A0A8A3PAS0_9HELO</name>
<dbReference type="OrthoDB" id="771227at2759"/>
<feature type="region of interest" description="Disordered" evidence="1">
    <location>
        <begin position="74"/>
        <end position="112"/>
    </location>
</feature>
<evidence type="ECO:0000256" key="1">
    <source>
        <dbReference type="SAM" id="MobiDB-lite"/>
    </source>
</evidence>